<evidence type="ECO:0000313" key="4">
    <source>
        <dbReference type="EMBL" id="SFF60247.1"/>
    </source>
</evidence>
<dbReference type="InterPro" id="IPR052346">
    <property type="entry name" value="O-mannosyl-transferase_TMTC"/>
</dbReference>
<dbReference type="STRING" id="35752.SAMN05421541_114271"/>
<dbReference type="OrthoDB" id="3284963at2"/>
<protein>
    <submittedName>
        <fullName evidence="4">Tetratricopeptide repeat-containing protein</fullName>
    </submittedName>
</protein>
<dbReference type="PANTHER" id="PTHR44227">
    <property type="match status" value="1"/>
</dbReference>
<dbReference type="InterPro" id="IPR011990">
    <property type="entry name" value="TPR-like_helical_dom_sf"/>
</dbReference>
<dbReference type="SUPFAM" id="SSF48452">
    <property type="entry name" value="TPR-like"/>
    <property type="match status" value="1"/>
</dbReference>
<keyword evidence="5" id="KW-1185">Reference proteome</keyword>
<keyword evidence="1" id="KW-0677">Repeat</keyword>
<evidence type="ECO:0000256" key="2">
    <source>
        <dbReference type="ARBA" id="ARBA00022803"/>
    </source>
</evidence>
<keyword evidence="3" id="KW-1133">Transmembrane helix</keyword>
<gene>
    <name evidence="4" type="ORF">SAMN05421541_114271</name>
</gene>
<feature type="transmembrane region" description="Helical" evidence="3">
    <location>
        <begin position="264"/>
        <end position="285"/>
    </location>
</feature>
<dbReference type="RefSeq" id="WP_093620209.1">
    <property type="nucleotide sequence ID" value="NZ_BOMT01000082.1"/>
</dbReference>
<evidence type="ECO:0000256" key="3">
    <source>
        <dbReference type="SAM" id="Phobius"/>
    </source>
</evidence>
<dbReference type="PANTHER" id="PTHR44227:SF3">
    <property type="entry name" value="PROTEIN O-MANNOSYL-TRANSFERASE TMTC4"/>
    <property type="match status" value="1"/>
</dbReference>
<dbReference type="EMBL" id="FONV01000014">
    <property type="protein sequence ID" value="SFF60247.1"/>
    <property type="molecule type" value="Genomic_DNA"/>
</dbReference>
<reference evidence="4 5" key="1">
    <citation type="submission" date="2016-10" db="EMBL/GenBank/DDBJ databases">
        <authorList>
            <person name="de Groot N.N."/>
        </authorList>
    </citation>
    <scope>NUCLEOTIDE SEQUENCE [LARGE SCALE GENOMIC DNA]</scope>
    <source>
        <strain evidence="4 5">DSM 43019</strain>
    </source>
</reference>
<keyword evidence="2" id="KW-0802">TPR repeat</keyword>
<accession>A0A1I2K4V6</accession>
<feature type="transmembrane region" description="Helical" evidence="3">
    <location>
        <begin position="362"/>
        <end position="382"/>
    </location>
</feature>
<feature type="transmembrane region" description="Helical" evidence="3">
    <location>
        <begin position="239"/>
        <end position="258"/>
    </location>
</feature>
<sequence>MSGNAAAGVSGGAGHDRNLELARIQLGRGEPAAAAELLGPVLAAEPDHITALVLMTHAQLALKRPDLADELARRAVEHAPEWPDALAALSRVHTELGRHDEAIATAREAALRQPENPYRHHRLAWALLEDGRRAVEAEHAAREAIRLDPDEADFRITYAMVMKQLHLTDRARAALRDALALAPDSAVARHELAALDVVHHHPFALGRLARGASGLVGALRADPRQEASRFLLDVALRQFLVYTAIILVLLAYLGWRVADSSPGVARLFAALAALVPAAYAGYFVSRLDPGLRSYLRGLLTHGRQRIALGAAAVAVVPLLIALAAPAAWLPSLLGTATFAGFAVRLLTAPVDEPGESTRGLTSHSLLLVAGVFAAIGIGVITTEVLPPIWRPPVALAVFAATATCLTLIARRRRRSTPHQAGLFLPL</sequence>
<dbReference type="Gene3D" id="1.25.40.10">
    <property type="entry name" value="Tetratricopeptide repeat domain"/>
    <property type="match status" value="2"/>
</dbReference>
<dbReference type="Proteomes" id="UP000199645">
    <property type="component" value="Unassembled WGS sequence"/>
</dbReference>
<dbReference type="Pfam" id="PF14559">
    <property type="entry name" value="TPR_19"/>
    <property type="match status" value="1"/>
</dbReference>
<keyword evidence="3" id="KW-0472">Membrane</keyword>
<feature type="transmembrane region" description="Helical" evidence="3">
    <location>
        <begin position="306"/>
        <end position="326"/>
    </location>
</feature>
<evidence type="ECO:0000313" key="5">
    <source>
        <dbReference type="Proteomes" id="UP000199645"/>
    </source>
</evidence>
<name>A0A1I2K4V6_9ACTN</name>
<organism evidence="4 5">
    <name type="scientific">Actinoplanes philippinensis</name>
    <dbReference type="NCBI Taxonomy" id="35752"/>
    <lineage>
        <taxon>Bacteria</taxon>
        <taxon>Bacillati</taxon>
        <taxon>Actinomycetota</taxon>
        <taxon>Actinomycetes</taxon>
        <taxon>Micromonosporales</taxon>
        <taxon>Micromonosporaceae</taxon>
        <taxon>Actinoplanes</taxon>
    </lineage>
</organism>
<keyword evidence="3" id="KW-0812">Transmembrane</keyword>
<feature type="transmembrane region" description="Helical" evidence="3">
    <location>
        <begin position="332"/>
        <end position="350"/>
    </location>
</feature>
<dbReference type="AlphaFoldDB" id="A0A1I2K4V6"/>
<feature type="transmembrane region" description="Helical" evidence="3">
    <location>
        <begin position="388"/>
        <end position="409"/>
    </location>
</feature>
<proteinExistence type="predicted"/>
<evidence type="ECO:0000256" key="1">
    <source>
        <dbReference type="ARBA" id="ARBA00022737"/>
    </source>
</evidence>